<dbReference type="Gene3D" id="1.10.357.40">
    <property type="entry name" value="YbiA-like"/>
    <property type="match status" value="1"/>
</dbReference>
<accession>A0A6C0H5U0</accession>
<dbReference type="InterPro" id="IPR012816">
    <property type="entry name" value="NADAR"/>
</dbReference>
<evidence type="ECO:0000313" key="2">
    <source>
        <dbReference type="EMBL" id="QHT75750.1"/>
    </source>
</evidence>
<evidence type="ECO:0000259" key="1">
    <source>
        <dbReference type="Pfam" id="PF08719"/>
    </source>
</evidence>
<dbReference type="InterPro" id="IPR037238">
    <property type="entry name" value="YbiA-like_sf"/>
</dbReference>
<proteinExistence type="predicted"/>
<dbReference type="EMBL" id="MN739881">
    <property type="protein sequence ID" value="QHT75750.1"/>
    <property type="molecule type" value="Genomic_DNA"/>
</dbReference>
<reference evidence="2" key="1">
    <citation type="journal article" date="2020" name="Nature">
        <title>Giant virus diversity and host interactions through global metagenomics.</title>
        <authorList>
            <person name="Schulz F."/>
            <person name="Roux S."/>
            <person name="Paez-Espino D."/>
            <person name="Jungbluth S."/>
            <person name="Walsh D.A."/>
            <person name="Denef V.J."/>
            <person name="McMahon K.D."/>
            <person name="Konstantinidis K.T."/>
            <person name="Eloe-Fadrosh E.A."/>
            <person name="Kyrpides N.C."/>
            <person name="Woyke T."/>
        </authorList>
    </citation>
    <scope>NUCLEOTIDE SEQUENCE</scope>
    <source>
        <strain evidence="2">GVMAG-M-3300023179-71</strain>
    </source>
</reference>
<feature type="domain" description="NADAR" evidence="1">
    <location>
        <begin position="8"/>
        <end position="161"/>
    </location>
</feature>
<dbReference type="CDD" id="cd15457">
    <property type="entry name" value="NADAR"/>
    <property type="match status" value="1"/>
</dbReference>
<dbReference type="NCBIfam" id="TIGR02464">
    <property type="entry name" value="ribofla_fusion"/>
    <property type="match status" value="1"/>
</dbReference>
<dbReference type="SUPFAM" id="SSF143990">
    <property type="entry name" value="YbiA-like"/>
    <property type="match status" value="1"/>
</dbReference>
<protein>
    <recommendedName>
        <fullName evidence="1">NADAR domain-containing protein</fullName>
    </recommendedName>
</protein>
<organism evidence="2">
    <name type="scientific">viral metagenome</name>
    <dbReference type="NCBI Taxonomy" id="1070528"/>
    <lineage>
        <taxon>unclassified sequences</taxon>
        <taxon>metagenomes</taxon>
        <taxon>organismal metagenomes</taxon>
    </lineage>
</organism>
<dbReference type="Pfam" id="PF08719">
    <property type="entry name" value="NADAR"/>
    <property type="match status" value="1"/>
</dbReference>
<dbReference type="AlphaFoldDB" id="A0A6C0H5U0"/>
<name>A0A6C0H5U0_9ZZZZ</name>
<sequence length="163" mass="19373">METDSEIYFYGVKNKYGCFSNFYLTFFVDEHNIKYNCSEQYFMYQKCLLFDPTNEKLLKQILRSNIPTNIKKLGRSVKNYDEIAWNDKRYSIMLKGLLLKFSQNDNIKRVLLNTENKTIYEASKYDKIWGIGYNTKEAINVDKDKYGKNLLGNALMEIRNMVK</sequence>